<keyword evidence="1" id="KW-0732">Signal</keyword>
<sequence length="125" mass="14423">MKKLVLALFLGLLTFTVKAQEVETILTSGKWFIESIQEKGEEPELASNKTDEWLVFSKDGKVEENHFGDSKTFSWTYDKSKKMIKLSGDETIFHRVIEISESKLIIELVEDLENSDDNLMITYIK</sequence>
<name>A0A238UAR4_9FLAO</name>
<evidence type="ECO:0000256" key="1">
    <source>
        <dbReference type="SAM" id="SignalP"/>
    </source>
</evidence>
<protein>
    <recommendedName>
        <fullName evidence="2">Lipocalin-like domain-containing protein</fullName>
    </recommendedName>
</protein>
<dbReference type="OrthoDB" id="1188706at2"/>
<dbReference type="KEGG" id="tje:TJEJU_2498"/>
<dbReference type="Pfam" id="PF13648">
    <property type="entry name" value="Lipocalin_4"/>
    <property type="match status" value="1"/>
</dbReference>
<gene>
    <name evidence="3" type="ORF">TJEJU_2498</name>
</gene>
<organism evidence="3 4">
    <name type="scientific">Tenacibaculum jejuense</name>
    <dbReference type="NCBI Taxonomy" id="584609"/>
    <lineage>
        <taxon>Bacteria</taxon>
        <taxon>Pseudomonadati</taxon>
        <taxon>Bacteroidota</taxon>
        <taxon>Flavobacteriia</taxon>
        <taxon>Flavobacteriales</taxon>
        <taxon>Flavobacteriaceae</taxon>
        <taxon>Tenacibaculum</taxon>
    </lineage>
</organism>
<evidence type="ECO:0000313" key="4">
    <source>
        <dbReference type="Proteomes" id="UP000215214"/>
    </source>
</evidence>
<dbReference type="EMBL" id="LT899436">
    <property type="protein sequence ID" value="SNR16182.1"/>
    <property type="molecule type" value="Genomic_DNA"/>
</dbReference>
<accession>A0A238UAR4</accession>
<keyword evidence="4" id="KW-1185">Reference proteome</keyword>
<evidence type="ECO:0000259" key="2">
    <source>
        <dbReference type="Pfam" id="PF13648"/>
    </source>
</evidence>
<dbReference type="RefSeq" id="WP_095072539.1">
    <property type="nucleotide sequence ID" value="NZ_LT899436.1"/>
</dbReference>
<dbReference type="InterPro" id="IPR024311">
    <property type="entry name" value="Lipocalin-like"/>
</dbReference>
<dbReference type="Proteomes" id="UP000215214">
    <property type="component" value="Chromosome TJEJU"/>
</dbReference>
<dbReference type="AlphaFoldDB" id="A0A238UAR4"/>
<proteinExistence type="predicted"/>
<reference evidence="3 4" key="1">
    <citation type="submission" date="2017-07" db="EMBL/GenBank/DDBJ databases">
        <authorList>
            <person name="Sun Z.S."/>
            <person name="Albrecht U."/>
            <person name="Echele G."/>
            <person name="Lee C.C."/>
        </authorList>
    </citation>
    <scope>NUCLEOTIDE SEQUENCE [LARGE SCALE GENOMIC DNA]</scope>
    <source>
        <strain evidence="4">type strain: KCTC 22618</strain>
    </source>
</reference>
<evidence type="ECO:0000313" key="3">
    <source>
        <dbReference type="EMBL" id="SNR16182.1"/>
    </source>
</evidence>
<feature type="domain" description="Lipocalin-like" evidence="2">
    <location>
        <begin position="28"/>
        <end position="106"/>
    </location>
</feature>
<feature type="chain" id="PRO_5012172751" description="Lipocalin-like domain-containing protein" evidence="1">
    <location>
        <begin position="20"/>
        <end position="125"/>
    </location>
</feature>
<feature type="signal peptide" evidence="1">
    <location>
        <begin position="1"/>
        <end position="19"/>
    </location>
</feature>